<proteinExistence type="predicted"/>
<dbReference type="AlphaFoldDB" id="A0A2T8FEL5"/>
<dbReference type="EMBL" id="QDGZ01000001">
    <property type="protein sequence ID" value="PVG84161.1"/>
    <property type="molecule type" value="Genomic_DNA"/>
</dbReference>
<organism evidence="1 2">
    <name type="scientific">Nocardioides gansuensis</name>
    <dbReference type="NCBI Taxonomy" id="2138300"/>
    <lineage>
        <taxon>Bacteria</taxon>
        <taxon>Bacillati</taxon>
        <taxon>Actinomycetota</taxon>
        <taxon>Actinomycetes</taxon>
        <taxon>Propionibacteriales</taxon>
        <taxon>Nocardioidaceae</taxon>
        <taxon>Nocardioides</taxon>
    </lineage>
</organism>
<protein>
    <submittedName>
        <fullName evidence="1">Uncharacterized protein</fullName>
    </submittedName>
</protein>
<evidence type="ECO:0000313" key="1">
    <source>
        <dbReference type="EMBL" id="PVG84161.1"/>
    </source>
</evidence>
<gene>
    <name evidence="1" type="ORF">DDE18_00515</name>
</gene>
<evidence type="ECO:0000313" key="2">
    <source>
        <dbReference type="Proteomes" id="UP000246018"/>
    </source>
</evidence>
<reference evidence="1 2" key="1">
    <citation type="submission" date="2018-04" db="EMBL/GenBank/DDBJ databases">
        <title>Genome of Nocardioides gansuensis WSJ-1.</title>
        <authorList>
            <person name="Wu S."/>
            <person name="Wang G."/>
        </authorList>
    </citation>
    <scope>NUCLEOTIDE SEQUENCE [LARGE SCALE GENOMIC DNA]</scope>
    <source>
        <strain evidence="1 2">WSJ-1</strain>
    </source>
</reference>
<accession>A0A2T8FEL5</accession>
<sequence>MATTPSSSALLYKIVVEANTPRLRTPLLTRCRKHYGGPASYFDEFGSIARRWTDPVHEKQLGKVPSG</sequence>
<keyword evidence="2" id="KW-1185">Reference proteome</keyword>
<name>A0A2T8FEL5_9ACTN</name>
<dbReference type="Proteomes" id="UP000246018">
    <property type="component" value="Unassembled WGS sequence"/>
</dbReference>
<comment type="caution">
    <text evidence="1">The sequence shown here is derived from an EMBL/GenBank/DDBJ whole genome shotgun (WGS) entry which is preliminary data.</text>
</comment>